<evidence type="ECO:0000256" key="3">
    <source>
        <dbReference type="ARBA" id="ARBA00022827"/>
    </source>
</evidence>
<gene>
    <name evidence="7" type="ORF">ACCI49_10165</name>
</gene>
<dbReference type="PANTHER" id="PTHR43104">
    <property type="entry name" value="L-2-HYDROXYGLUTARATE DEHYDROGENASE, MITOCHONDRIAL"/>
    <property type="match status" value="1"/>
</dbReference>
<evidence type="ECO:0000256" key="4">
    <source>
        <dbReference type="ARBA" id="ARBA00023002"/>
    </source>
</evidence>
<keyword evidence="3" id="KW-0274">FAD</keyword>
<evidence type="ECO:0000259" key="6">
    <source>
        <dbReference type="Pfam" id="PF01266"/>
    </source>
</evidence>
<comment type="caution">
    <text evidence="7">The sequence shown here is derived from an EMBL/GenBank/DDBJ whole genome shotgun (WGS) entry which is preliminary data.</text>
</comment>
<sequence length="366" mass="39669">MERADTIVVGAGALGLASGYALARTGREVLVLEQHSAIGTEISSRSSEVIHAGIYYPTGSLKARACVEGKAQLYKFCREHAVPYKRIGKLVVANSEDQLPQLKALKTHGDTNGAGALRLLNAREARTFEPKLNCHAALYSPTTGIFDSHALLLALQGALEREGGLVVLSTKVASLKYSGDGYQLTMENGDRLKTSRLAIAGGLHSNQLLSSINDESIRKAVPALYLAKGNYFTLSHKPPFSHLIYPLPEPGGLGIHLTLDMEGYARFGPDVEWVDNIDYSVDSTRKENFYQSIRRYWPDLAKGALQPDYAGIRPKVVPEGAPAGDFKIFHRSESSGPKIIAFFGIESPGLTSCLFLGNRAADLLNN</sequence>
<evidence type="ECO:0000313" key="7">
    <source>
        <dbReference type="EMBL" id="MFA0811285.1"/>
    </source>
</evidence>
<comment type="cofactor">
    <cofactor evidence="1">
        <name>FAD</name>
        <dbReference type="ChEBI" id="CHEBI:57692"/>
    </cofactor>
</comment>
<comment type="similarity">
    <text evidence="5">Belongs to the L2HGDH family.</text>
</comment>
<feature type="domain" description="FAD dependent oxidoreductase" evidence="6">
    <location>
        <begin position="5"/>
        <end position="363"/>
    </location>
</feature>
<evidence type="ECO:0000313" key="8">
    <source>
        <dbReference type="Proteomes" id="UP001569428"/>
    </source>
</evidence>
<evidence type="ECO:0000256" key="5">
    <source>
        <dbReference type="ARBA" id="ARBA00037941"/>
    </source>
</evidence>
<keyword evidence="2" id="KW-0285">Flavoprotein</keyword>
<protein>
    <submittedName>
        <fullName evidence="7">NAD(P)/FAD-dependent oxidoreductase</fullName>
    </submittedName>
</protein>
<dbReference type="Pfam" id="PF01266">
    <property type="entry name" value="DAO"/>
    <property type="match status" value="1"/>
</dbReference>
<dbReference type="EMBL" id="JBGMEK010000018">
    <property type="protein sequence ID" value="MFA0811285.1"/>
    <property type="molecule type" value="Genomic_DNA"/>
</dbReference>
<evidence type="ECO:0000256" key="1">
    <source>
        <dbReference type="ARBA" id="ARBA00001974"/>
    </source>
</evidence>
<reference evidence="7 8" key="1">
    <citation type="submission" date="2024-08" db="EMBL/GenBank/DDBJ databases">
        <authorList>
            <person name="Ishaq N."/>
        </authorList>
    </citation>
    <scope>NUCLEOTIDE SEQUENCE [LARGE SCALE GENOMIC DNA]</scope>
    <source>
        <strain evidence="7 8">DSM 18651</strain>
    </source>
</reference>
<dbReference type="InterPro" id="IPR036188">
    <property type="entry name" value="FAD/NAD-bd_sf"/>
</dbReference>
<keyword evidence="4" id="KW-0560">Oxidoreductase</keyword>
<dbReference type="Proteomes" id="UP001569428">
    <property type="component" value="Unassembled WGS sequence"/>
</dbReference>
<dbReference type="SUPFAM" id="SSF51905">
    <property type="entry name" value="FAD/NAD(P)-binding domain"/>
    <property type="match status" value="1"/>
</dbReference>
<dbReference type="InterPro" id="IPR006076">
    <property type="entry name" value="FAD-dep_OxRdtase"/>
</dbReference>
<dbReference type="Gene3D" id="3.30.9.10">
    <property type="entry name" value="D-Amino Acid Oxidase, subunit A, domain 2"/>
    <property type="match status" value="1"/>
</dbReference>
<keyword evidence="8" id="KW-1185">Reference proteome</keyword>
<dbReference type="RefSeq" id="WP_371838851.1">
    <property type="nucleotide sequence ID" value="NZ_JBGMEK010000018.1"/>
</dbReference>
<dbReference type="Gene3D" id="3.50.50.60">
    <property type="entry name" value="FAD/NAD(P)-binding domain"/>
    <property type="match status" value="1"/>
</dbReference>
<proteinExistence type="inferred from homology"/>
<evidence type="ECO:0000256" key="2">
    <source>
        <dbReference type="ARBA" id="ARBA00022630"/>
    </source>
</evidence>
<organism evidence="7 8">
    <name type="scientific">Microbulbifer epialgicus</name>
    <dbReference type="NCBI Taxonomy" id="393907"/>
    <lineage>
        <taxon>Bacteria</taxon>
        <taxon>Pseudomonadati</taxon>
        <taxon>Pseudomonadota</taxon>
        <taxon>Gammaproteobacteria</taxon>
        <taxon>Cellvibrionales</taxon>
        <taxon>Microbulbiferaceae</taxon>
        <taxon>Microbulbifer</taxon>
    </lineage>
</organism>
<dbReference type="PANTHER" id="PTHR43104:SF4">
    <property type="entry name" value="L-2-HYDROXYGLUTARATE DEHYDROGENASE, MITOCHONDRIAL"/>
    <property type="match status" value="1"/>
</dbReference>
<accession>A0ABV4P0P2</accession>
<name>A0ABV4P0P2_9GAMM</name>